<organism evidence="1 2">
    <name type="scientific">Pedobacter segetis</name>
    <dbReference type="NCBI Taxonomy" id="2793069"/>
    <lineage>
        <taxon>Bacteria</taxon>
        <taxon>Pseudomonadati</taxon>
        <taxon>Bacteroidota</taxon>
        <taxon>Sphingobacteriia</taxon>
        <taxon>Sphingobacteriales</taxon>
        <taxon>Sphingobacteriaceae</taxon>
        <taxon>Pedobacter</taxon>
    </lineage>
</organism>
<comment type="caution">
    <text evidence="1">The sequence shown here is derived from an EMBL/GenBank/DDBJ whole genome shotgun (WGS) entry which is preliminary data.</text>
</comment>
<dbReference type="Proteomes" id="UP000660024">
    <property type="component" value="Unassembled WGS sequence"/>
</dbReference>
<evidence type="ECO:0000313" key="2">
    <source>
        <dbReference type="Proteomes" id="UP000660024"/>
    </source>
</evidence>
<accession>A0ABS1BKY7</accession>
<evidence type="ECO:0000313" key="1">
    <source>
        <dbReference type="EMBL" id="MBK0383552.1"/>
    </source>
</evidence>
<name>A0ABS1BKY7_9SPHI</name>
<proteinExistence type="predicted"/>
<dbReference type="EMBL" id="JAEHFY010000014">
    <property type="protein sequence ID" value="MBK0383552.1"/>
    <property type="molecule type" value="Genomic_DNA"/>
</dbReference>
<dbReference type="RefSeq" id="WP_200586358.1">
    <property type="nucleotide sequence ID" value="NZ_JAEHFY010000014.1"/>
</dbReference>
<reference evidence="1 2" key="1">
    <citation type="submission" date="2020-12" db="EMBL/GenBank/DDBJ databases">
        <title>Bacterial novel species Pedobacter sp. SD-b isolated from soil.</title>
        <authorList>
            <person name="Jung H.-Y."/>
        </authorList>
    </citation>
    <scope>NUCLEOTIDE SEQUENCE [LARGE SCALE GENOMIC DNA]</scope>
    <source>
        <strain evidence="1 2">SD-b</strain>
    </source>
</reference>
<sequence length="79" mass="8876">MNDILPHDNRLPETVTPAFLPVPHKIIMEKWECGKIIIGAKYMSKHKISGFCLSGGYTIDEAVENALLSIEKWTNPVKP</sequence>
<protein>
    <submittedName>
        <fullName evidence="1">Uncharacterized protein</fullName>
    </submittedName>
</protein>
<gene>
    <name evidence="1" type="ORF">I5M32_11345</name>
</gene>
<keyword evidence="2" id="KW-1185">Reference proteome</keyword>